<evidence type="ECO:0000313" key="5">
    <source>
        <dbReference type="EnsemblPlants" id="OPUNC05G12110.1"/>
    </source>
</evidence>
<dbReference type="GO" id="GO:0005546">
    <property type="term" value="F:phosphatidylinositol-4,5-bisphosphate binding"/>
    <property type="evidence" value="ECO:0007669"/>
    <property type="project" value="InterPro"/>
</dbReference>
<organism evidence="5">
    <name type="scientific">Oryza punctata</name>
    <name type="common">Red rice</name>
    <dbReference type="NCBI Taxonomy" id="4537"/>
    <lineage>
        <taxon>Eukaryota</taxon>
        <taxon>Viridiplantae</taxon>
        <taxon>Streptophyta</taxon>
        <taxon>Embryophyta</taxon>
        <taxon>Tracheophyta</taxon>
        <taxon>Spermatophyta</taxon>
        <taxon>Magnoliopsida</taxon>
        <taxon>Liliopsida</taxon>
        <taxon>Poales</taxon>
        <taxon>Poaceae</taxon>
        <taxon>BOP clade</taxon>
        <taxon>Oryzoideae</taxon>
        <taxon>Oryzeae</taxon>
        <taxon>Oryzinae</taxon>
        <taxon>Oryza</taxon>
    </lineage>
</organism>
<evidence type="ECO:0000256" key="3">
    <source>
        <dbReference type="RuleBase" id="RU365026"/>
    </source>
</evidence>
<dbReference type="GO" id="GO:0000145">
    <property type="term" value="C:exocyst"/>
    <property type="evidence" value="ECO:0007669"/>
    <property type="project" value="InterPro"/>
</dbReference>
<dbReference type="PANTHER" id="PTHR12542:SF40">
    <property type="entry name" value="EXOCYST SUBUNIT EXO70 FAMILY PROTEIN"/>
    <property type="match status" value="1"/>
</dbReference>
<name>A0A0E0L1Q7_ORYPU</name>
<comment type="function">
    <text evidence="3">Component of the exocyst complex.</text>
</comment>
<keyword evidence="3" id="KW-0268">Exocytosis</keyword>
<sequence length="338" mass="39363">MGFPTAQLASDHELHLARFAEETVSKMLAFADALAAGNTWRRPMDKLSGLMDLYTSISSVSGTLMPSLEQESRRLATWAEMESLFSKTEAAFSTTGSNLAKAIWRMAKDAEAVTPVLSGMDSWVSFPQNEEIHRSTRLIVDYARLFWGFRDELDRPDDVLYNSSNYDTEDQPQDFINLIVQMINNFGQQLEKKSESFSDSCLRYMFLLNNSYFIQDQFLASTGYSLAPKVSLKYEQYRENYIRESWERVLYCLHDKMPLWFPKHSSELARFKSEFKKTCRHQKLWKVPNPKLRKSLREDIIDKVINGYKRYMENHPDQEKCSSDQQDMEDTVNELFEG</sequence>
<dbReference type="AlphaFoldDB" id="A0A0E0L1Q7"/>
<protein>
    <recommendedName>
        <fullName evidence="3">Exocyst subunit Exo70 family protein</fullName>
    </recommendedName>
</protein>
<keyword evidence="2 3" id="KW-0813">Transport</keyword>
<dbReference type="InterPro" id="IPR004140">
    <property type="entry name" value="Exo70"/>
</dbReference>
<feature type="domain" description="Exocyst complex subunit Exo70 C-terminal" evidence="4">
    <location>
        <begin position="10"/>
        <end position="321"/>
    </location>
</feature>
<dbReference type="GO" id="GO:0015031">
    <property type="term" value="P:protein transport"/>
    <property type="evidence" value="ECO:0007669"/>
    <property type="project" value="UniProtKB-KW"/>
</dbReference>
<dbReference type="Gramene" id="OPUNC05G12110.1">
    <property type="protein sequence ID" value="OPUNC05G12110.1"/>
    <property type="gene ID" value="OPUNC05G12110"/>
</dbReference>
<dbReference type="STRING" id="4537.A0A0E0L1Q7"/>
<accession>A0A0E0L1Q7</accession>
<proteinExistence type="inferred from homology"/>
<dbReference type="Gene3D" id="1.20.1280.170">
    <property type="entry name" value="Exocyst complex component Exo70"/>
    <property type="match status" value="1"/>
</dbReference>
<reference evidence="5" key="2">
    <citation type="submission" date="2018-05" db="EMBL/GenBank/DDBJ databases">
        <title>OpunRS2 (Oryza punctata Reference Sequence Version 2).</title>
        <authorList>
            <person name="Zhang J."/>
            <person name="Kudrna D."/>
            <person name="Lee S."/>
            <person name="Talag J."/>
            <person name="Welchert J."/>
            <person name="Wing R.A."/>
        </authorList>
    </citation>
    <scope>NUCLEOTIDE SEQUENCE [LARGE SCALE GENOMIC DNA]</scope>
</reference>
<evidence type="ECO:0000313" key="6">
    <source>
        <dbReference type="Proteomes" id="UP000026962"/>
    </source>
</evidence>
<evidence type="ECO:0000256" key="1">
    <source>
        <dbReference type="ARBA" id="ARBA00006756"/>
    </source>
</evidence>
<dbReference type="OMA" id="YIRESWE"/>
<dbReference type="SUPFAM" id="SSF74788">
    <property type="entry name" value="Cullin repeat-like"/>
    <property type="match status" value="1"/>
</dbReference>
<dbReference type="EnsemblPlants" id="OPUNC05G12110.1">
    <property type="protein sequence ID" value="OPUNC05G12110.1"/>
    <property type="gene ID" value="OPUNC05G12110"/>
</dbReference>
<dbReference type="Proteomes" id="UP000026962">
    <property type="component" value="Chromosome 5"/>
</dbReference>
<keyword evidence="3" id="KW-0653">Protein transport</keyword>
<dbReference type="InterPro" id="IPR046364">
    <property type="entry name" value="Exo70_C"/>
</dbReference>
<comment type="similarity">
    <text evidence="1 3">Belongs to the EXO70 family.</text>
</comment>
<dbReference type="eggNOG" id="KOG2344">
    <property type="taxonomic scope" value="Eukaryota"/>
</dbReference>
<evidence type="ECO:0000259" key="4">
    <source>
        <dbReference type="Pfam" id="PF03081"/>
    </source>
</evidence>
<dbReference type="InterPro" id="IPR016159">
    <property type="entry name" value="Cullin_repeat-like_dom_sf"/>
</dbReference>
<dbReference type="PANTHER" id="PTHR12542">
    <property type="entry name" value="EXOCYST COMPLEX PROTEIN EXO70"/>
    <property type="match status" value="1"/>
</dbReference>
<dbReference type="HOGENOM" id="CLU_026956_1_0_1"/>
<dbReference type="Pfam" id="PF03081">
    <property type="entry name" value="Exo70_C"/>
    <property type="match status" value="1"/>
</dbReference>
<dbReference type="GO" id="GO:0006887">
    <property type="term" value="P:exocytosis"/>
    <property type="evidence" value="ECO:0007669"/>
    <property type="project" value="UniProtKB-KW"/>
</dbReference>
<keyword evidence="6" id="KW-1185">Reference proteome</keyword>
<reference evidence="5" key="1">
    <citation type="submission" date="2015-04" db="UniProtKB">
        <authorList>
            <consortium name="EnsemblPlants"/>
        </authorList>
    </citation>
    <scope>IDENTIFICATION</scope>
</reference>
<evidence type="ECO:0000256" key="2">
    <source>
        <dbReference type="ARBA" id="ARBA00022448"/>
    </source>
</evidence>